<dbReference type="Proteomes" id="UP001251085">
    <property type="component" value="Unassembled WGS sequence"/>
</dbReference>
<dbReference type="EMBL" id="JAVRQI010000015">
    <property type="protein sequence ID" value="MDT1063815.1"/>
    <property type="molecule type" value="Genomic_DNA"/>
</dbReference>
<dbReference type="Gene3D" id="3.30.530.20">
    <property type="match status" value="1"/>
</dbReference>
<dbReference type="SUPFAM" id="SSF55961">
    <property type="entry name" value="Bet v1-like"/>
    <property type="match status" value="1"/>
</dbReference>
<reference evidence="2" key="1">
    <citation type="submission" date="2023-07" db="EMBL/GenBank/DDBJ databases">
        <title>Characterization of two Paracoccaceae strains isolated from Phycosphere and proposal of Xinfangfangia lacusdiani sp. nov.</title>
        <authorList>
            <person name="Deng Y."/>
            <person name="Zhang Y.Q."/>
        </authorList>
    </citation>
    <scope>NUCLEOTIDE SEQUENCE [LARGE SCALE GENOMIC DNA]</scope>
    <source>
        <strain evidence="2">CPCC 101403</strain>
    </source>
</reference>
<accession>A0ABU3EK77</accession>
<gene>
    <name evidence="1" type="ORF">RM190_18275</name>
</gene>
<dbReference type="RefSeq" id="WP_311760903.1">
    <property type="nucleotide sequence ID" value="NZ_JAVRQI010000015.1"/>
</dbReference>
<name>A0ABU3EK77_9RHOB</name>
<comment type="caution">
    <text evidence="1">The sequence shown here is derived from an EMBL/GenBank/DDBJ whole genome shotgun (WGS) entry which is preliminary data.</text>
</comment>
<keyword evidence="2" id="KW-1185">Reference proteome</keyword>
<organism evidence="1 2">
    <name type="scientific">Paracoccus broussonetiae</name>
    <dbReference type="NCBI Taxonomy" id="3075834"/>
    <lineage>
        <taxon>Bacteria</taxon>
        <taxon>Pseudomonadati</taxon>
        <taxon>Pseudomonadota</taxon>
        <taxon>Alphaproteobacteria</taxon>
        <taxon>Rhodobacterales</taxon>
        <taxon>Paracoccaceae</taxon>
        <taxon>Paracoccus</taxon>
    </lineage>
</organism>
<dbReference type="InterPro" id="IPR023393">
    <property type="entry name" value="START-like_dom_sf"/>
</dbReference>
<evidence type="ECO:0008006" key="3">
    <source>
        <dbReference type="Google" id="ProtNLM"/>
    </source>
</evidence>
<evidence type="ECO:0000313" key="1">
    <source>
        <dbReference type="EMBL" id="MDT1063815.1"/>
    </source>
</evidence>
<proteinExistence type="predicted"/>
<protein>
    <recommendedName>
        <fullName evidence="3">SRPBCC family protein</fullName>
    </recommendedName>
</protein>
<sequence>MKFSTRQDTDLPAEVLFGAVSDFDRLERLLLRRGAEVRRKDAGPVRAGTSWQIDFDWRGRPRELALTLATYQPPEQMVFEGQSSHFNVEIKITVVALTRTKSRMLCEIDVAPRGMKARLMIQTAKLAKGQLDRKFAHRIEEFVNQIAVGQPG</sequence>
<evidence type="ECO:0000313" key="2">
    <source>
        <dbReference type="Proteomes" id="UP001251085"/>
    </source>
</evidence>